<proteinExistence type="predicted"/>
<protein>
    <recommendedName>
        <fullName evidence="2">HTH araC/xylS-type domain-containing protein</fullName>
    </recommendedName>
</protein>
<feature type="domain" description="HTH araC/xylS-type" evidence="2">
    <location>
        <begin position="179"/>
        <end position="279"/>
    </location>
</feature>
<feature type="region of interest" description="Disordered" evidence="1">
    <location>
        <begin position="1"/>
        <end position="21"/>
    </location>
</feature>
<evidence type="ECO:0000313" key="4">
    <source>
        <dbReference type="Proteomes" id="UP000008808"/>
    </source>
</evidence>
<dbReference type="KEGG" id="eli:ELI_13800"/>
<dbReference type="Proteomes" id="UP000008808">
    <property type="component" value="Chromosome"/>
</dbReference>
<dbReference type="HOGENOM" id="CLU_066193_4_1_5"/>
<dbReference type="InterPro" id="IPR018060">
    <property type="entry name" value="HTH_AraC"/>
</dbReference>
<evidence type="ECO:0000256" key="1">
    <source>
        <dbReference type="SAM" id="MobiDB-lite"/>
    </source>
</evidence>
<evidence type="ECO:0000259" key="2">
    <source>
        <dbReference type="PROSITE" id="PS01124"/>
    </source>
</evidence>
<dbReference type="AlphaFoldDB" id="Q2N639"/>
<accession>Q2N639</accession>
<dbReference type="RefSeq" id="WP_011415674.1">
    <property type="nucleotide sequence ID" value="NC_007722.1"/>
</dbReference>
<dbReference type="PROSITE" id="PS01124">
    <property type="entry name" value="HTH_ARAC_FAMILY_2"/>
    <property type="match status" value="1"/>
</dbReference>
<organism evidence="3 4">
    <name type="scientific">Erythrobacter litoralis (strain HTCC2594)</name>
    <dbReference type="NCBI Taxonomy" id="314225"/>
    <lineage>
        <taxon>Bacteria</taxon>
        <taxon>Pseudomonadati</taxon>
        <taxon>Pseudomonadota</taxon>
        <taxon>Alphaproteobacteria</taxon>
        <taxon>Sphingomonadales</taxon>
        <taxon>Erythrobacteraceae</taxon>
        <taxon>Erythrobacter/Porphyrobacter group</taxon>
        <taxon>Erythrobacter</taxon>
    </lineage>
</organism>
<name>Q2N639_ERYLH</name>
<gene>
    <name evidence="3" type="ordered locus">ELI_13800</name>
</gene>
<keyword evidence="4" id="KW-1185">Reference proteome</keyword>
<dbReference type="GO" id="GO:0003700">
    <property type="term" value="F:DNA-binding transcription factor activity"/>
    <property type="evidence" value="ECO:0007669"/>
    <property type="project" value="InterPro"/>
</dbReference>
<dbReference type="Pfam" id="PF12833">
    <property type="entry name" value="HTH_18"/>
    <property type="match status" value="1"/>
</dbReference>
<dbReference type="OrthoDB" id="2559672at2"/>
<evidence type="ECO:0000313" key="3">
    <source>
        <dbReference type="EMBL" id="ABC64852.1"/>
    </source>
</evidence>
<sequence length="325" mass="36258">MGSDKGGIPHTPVTGATPDGVPLALNRAPAADLEPWIARVMVAIAHAPADTVSTGFLCNDASYVRTAMGGHWTVETADGTREFLNESLVCGQHSRGWKLVYRGPVIVAGFALKPGAYRAIWGVDDGALVDRIAPTTHLGFEDSELTGLYERGMDAQVWLLRIEEWLRDTIARRRAPYPQPLAQRLDEAAFADPNQSPADIAERHGATLRTLQRTARRAFGLSPKQVLRRARVLDLAARMCGVADKREEEDFLLRYFDQSHLIRDFSAFFGRSPQQFMDNRQRLLTLSLEIRQARRLELLNRIAPDAVRPWMMQTSLPPADLPAQR</sequence>
<dbReference type="eggNOG" id="COG2207">
    <property type="taxonomic scope" value="Bacteria"/>
</dbReference>
<dbReference type="SMART" id="SM00342">
    <property type="entry name" value="HTH_ARAC"/>
    <property type="match status" value="1"/>
</dbReference>
<dbReference type="EMBL" id="CP000157">
    <property type="protein sequence ID" value="ABC64852.1"/>
    <property type="molecule type" value="Genomic_DNA"/>
</dbReference>
<dbReference type="STRING" id="314225.ELI_13800"/>
<dbReference type="GO" id="GO:0043565">
    <property type="term" value="F:sequence-specific DNA binding"/>
    <property type="evidence" value="ECO:0007669"/>
    <property type="project" value="InterPro"/>
</dbReference>
<dbReference type="Gene3D" id="1.10.10.60">
    <property type="entry name" value="Homeodomain-like"/>
    <property type="match status" value="1"/>
</dbReference>
<reference evidence="4" key="1">
    <citation type="journal article" date="2009" name="J. Bacteriol.">
        <title>Complete genome sequence of Erythrobacter litoralis HTCC2594.</title>
        <authorList>
            <person name="Oh H.M."/>
            <person name="Giovannoni S.J."/>
            <person name="Ferriera S."/>
            <person name="Johnson J."/>
            <person name="Cho J.C."/>
        </authorList>
    </citation>
    <scope>NUCLEOTIDE SEQUENCE [LARGE SCALE GENOMIC DNA]</scope>
    <source>
        <strain evidence="4">HTCC2594</strain>
    </source>
</reference>